<dbReference type="Proteomes" id="UP000024635">
    <property type="component" value="Unassembled WGS sequence"/>
</dbReference>
<proteinExistence type="predicted"/>
<evidence type="ECO:0000256" key="2">
    <source>
        <dbReference type="ARBA" id="ARBA00022900"/>
    </source>
</evidence>
<dbReference type="EMBL" id="JARK01001372">
    <property type="protein sequence ID" value="EYC15471.1"/>
    <property type="molecule type" value="Genomic_DNA"/>
</dbReference>
<feature type="domain" description="TIL" evidence="5">
    <location>
        <begin position="77"/>
        <end position="131"/>
    </location>
</feature>
<keyword evidence="2" id="KW-0722">Serine protease inhibitor</keyword>
<keyword evidence="4" id="KW-1133">Transmembrane helix</keyword>
<keyword evidence="7" id="KW-1185">Reference proteome</keyword>
<dbReference type="Pfam" id="PF01826">
    <property type="entry name" value="TIL"/>
    <property type="match status" value="2"/>
</dbReference>
<reference evidence="7" key="1">
    <citation type="journal article" date="2015" name="Nat. Genet.">
        <title>The genome and transcriptome of the zoonotic hookworm Ancylostoma ceylanicum identify infection-specific gene families.</title>
        <authorList>
            <person name="Schwarz E.M."/>
            <person name="Hu Y."/>
            <person name="Antoshechkin I."/>
            <person name="Miller M.M."/>
            <person name="Sternberg P.W."/>
            <person name="Aroian R.V."/>
        </authorList>
    </citation>
    <scope>NUCLEOTIDE SEQUENCE</scope>
    <source>
        <strain evidence="7">HY135</strain>
    </source>
</reference>
<dbReference type="GO" id="GO:0004867">
    <property type="term" value="F:serine-type endopeptidase inhibitor activity"/>
    <property type="evidence" value="ECO:0007669"/>
    <property type="project" value="UniProtKB-KW"/>
</dbReference>
<keyword evidence="1" id="KW-0646">Protease inhibitor</keyword>
<name>A0A016UKN0_9BILA</name>
<keyword evidence="4" id="KW-0472">Membrane</keyword>
<dbReference type="Gene3D" id="2.10.25.10">
    <property type="entry name" value="Laminin"/>
    <property type="match status" value="2"/>
</dbReference>
<gene>
    <name evidence="6" type="primary">Acey_s0036.g3159</name>
    <name evidence="6" type="ORF">Y032_0036g3159</name>
</gene>
<dbReference type="AlphaFoldDB" id="A0A016UKN0"/>
<dbReference type="InterPro" id="IPR002919">
    <property type="entry name" value="TIL_dom"/>
</dbReference>
<evidence type="ECO:0000256" key="3">
    <source>
        <dbReference type="ARBA" id="ARBA00023157"/>
    </source>
</evidence>
<organism evidence="6 7">
    <name type="scientific">Ancylostoma ceylanicum</name>
    <dbReference type="NCBI Taxonomy" id="53326"/>
    <lineage>
        <taxon>Eukaryota</taxon>
        <taxon>Metazoa</taxon>
        <taxon>Ecdysozoa</taxon>
        <taxon>Nematoda</taxon>
        <taxon>Chromadorea</taxon>
        <taxon>Rhabditida</taxon>
        <taxon>Rhabditina</taxon>
        <taxon>Rhabditomorpha</taxon>
        <taxon>Strongyloidea</taxon>
        <taxon>Ancylostomatidae</taxon>
        <taxon>Ancylostomatinae</taxon>
        <taxon>Ancylostoma</taxon>
    </lineage>
</organism>
<feature type="transmembrane region" description="Helical" evidence="4">
    <location>
        <begin position="50"/>
        <end position="69"/>
    </location>
</feature>
<dbReference type="OrthoDB" id="5912264at2759"/>
<dbReference type="InterPro" id="IPR036084">
    <property type="entry name" value="Ser_inhib-like_sf"/>
</dbReference>
<dbReference type="CDD" id="cd19941">
    <property type="entry name" value="TIL"/>
    <property type="match status" value="2"/>
</dbReference>
<keyword evidence="3" id="KW-1015">Disulfide bond</keyword>
<comment type="caution">
    <text evidence="6">The sequence shown here is derived from an EMBL/GenBank/DDBJ whole genome shotgun (WGS) entry which is preliminary data.</text>
</comment>
<dbReference type="InterPro" id="IPR051368">
    <property type="entry name" value="SerProtInhib-TIL_Domain"/>
</dbReference>
<keyword evidence="4" id="KW-0812">Transmembrane</keyword>
<feature type="domain" description="TIL" evidence="5">
    <location>
        <begin position="153"/>
        <end position="206"/>
    </location>
</feature>
<sequence length="211" mass="24114">MIKCLKTQDQALLICYFAYPFVTPHKRKGNKAYQFQLSEGFCKATGTMKLIILVLLLAIACSSFGSRIMRGKRRRRCGKNEVYRRNFDGCEATCEEPHLICPDIGYNDEVAGCACKEGYLRNKDDKCVPEECANEFQGESSEENSSWGKKRVCGRNEIFRYCFDGCEPTCEEPERRCSQVCRFVGCACKKPYLRNENGECVPRNVCTSYRS</sequence>
<evidence type="ECO:0000259" key="5">
    <source>
        <dbReference type="Pfam" id="PF01826"/>
    </source>
</evidence>
<protein>
    <recommendedName>
        <fullName evidence="5">TIL domain-containing protein</fullName>
    </recommendedName>
</protein>
<evidence type="ECO:0000256" key="1">
    <source>
        <dbReference type="ARBA" id="ARBA00022690"/>
    </source>
</evidence>
<evidence type="ECO:0000256" key="4">
    <source>
        <dbReference type="SAM" id="Phobius"/>
    </source>
</evidence>
<evidence type="ECO:0000313" key="7">
    <source>
        <dbReference type="Proteomes" id="UP000024635"/>
    </source>
</evidence>
<evidence type="ECO:0000313" key="6">
    <source>
        <dbReference type="EMBL" id="EYC15471.1"/>
    </source>
</evidence>
<dbReference type="PANTHER" id="PTHR23259:SF70">
    <property type="entry name" value="ACCESSORY GLAND PROTEIN ACP62F-RELATED"/>
    <property type="match status" value="1"/>
</dbReference>
<dbReference type="SUPFAM" id="SSF57567">
    <property type="entry name" value="Serine protease inhibitors"/>
    <property type="match status" value="2"/>
</dbReference>
<accession>A0A016UKN0</accession>
<dbReference type="PANTHER" id="PTHR23259">
    <property type="entry name" value="RIDDLE"/>
    <property type="match status" value="1"/>
</dbReference>
<dbReference type="STRING" id="53326.A0A016UKN0"/>